<name>A0A1G8NT03_9MICC</name>
<evidence type="ECO:0000256" key="1">
    <source>
        <dbReference type="SAM" id="Phobius"/>
    </source>
</evidence>
<dbReference type="Proteomes" id="UP000199258">
    <property type="component" value="Unassembled WGS sequence"/>
</dbReference>
<reference evidence="2 3" key="1">
    <citation type="submission" date="2016-10" db="EMBL/GenBank/DDBJ databases">
        <authorList>
            <person name="de Groot N.N."/>
        </authorList>
    </citation>
    <scope>NUCLEOTIDE SEQUENCE [LARGE SCALE GENOMIC DNA]</scope>
    <source>
        <strain evidence="2 3">NP_1H</strain>
    </source>
</reference>
<keyword evidence="1" id="KW-0812">Transmembrane</keyword>
<evidence type="ECO:0000313" key="3">
    <source>
        <dbReference type="Proteomes" id="UP000199258"/>
    </source>
</evidence>
<protein>
    <submittedName>
        <fullName evidence="2">Uncharacterized protein</fullName>
    </submittedName>
</protein>
<sequence length="308" mass="34434">MTTPQTPERGSSTGQQLFIGIFIAVVTIPVAAYVSHYLEYNYFAEGAPTKLTREQQDSILRLGVVIWVALTALGISFFVKPIRNRVWVAFPRWIWREPLHLFGLRGSTPAGRTRLVAQGRQEALAEANAQRNHFHEEGRKASLEEVEQARAALIQQGRDESLAEVESARDALVESGRTEVREEVRRARAAVQKPAFEIKRADWLGSDGEDFFYIRNYGASVARNVRLVAHEYWTPGNPVGLSDTFGNDPLVRGGVGKSFEGVLDDKALKEGNTFKVEYVDLNGDLQHEFVKLDAVKLARTDSLGKPLR</sequence>
<keyword evidence="1" id="KW-0472">Membrane</keyword>
<feature type="transmembrane region" description="Helical" evidence="1">
    <location>
        <begin position="58"/>
        <end position="79"/>
    </location>
</feature>
<proteinExistence type="predicted"/>
<dbReference type="AlphaFoldDB" id="A0A1G8NT03"/>
<keyword evidence="1" id="KW-1133">Transmembrane helix</keyword>
<organism evidence="2 3">
    <name type="scientific">Arthrobacter subterraneus</name>
    <dbReference type="NCBI Taxonomy" id="335973"/>
    <lineage>
        <taxon>Bacteria</taxon>
        <taxon>Bacillati</taxon>
        <taxon>Actinomycetota</taxon>
        <taxon>Actinomycetes</taxon>
        <taxon>Micrococcales</taxon>
        <taxon>Micrococcaceae</taxon>
        <taxon>Arthrobacter</taxon>
    </lineage>
</organism>
<dbReference type="EMBL" id="FNDT01000026">
    <property type="protein sequence ID" value="SDI83323.1"/>
    <property type="molecule type" value="Genomic_DNA"/>
</dbReference>
<feature type="transmembrane region" description="Helical" evidence="1">
    <location>
        <begin position="17"/>
        <end position="38"/>
    </location>
</feature>
<gene>
    <name evidence="2" type="ORF">SAMN04488693_1263</name>
</gene>
<keyword evidence="3" id="KW-1185">Reference proteome</keyword>
<accession>A0A1G8NT03</accession>
<dbReference type="RefSeq" id="WP_090588188.1">
    <property type="nucleotide sequence ID" value="NZ_FNDT01000026.1"/>
</dbReference>
<evidence type="ECO:0000313" key="2">
    <source>
        <dbReference type="EMBL" id="SDI83323.1"/>
    </source>
</evidence>